<evidence type="ECO:0000313" key="2">
    <source>
        <dbReference type="EMBL" id="KAJ8389932.1"/>
    </source>
</evidence>
<evidence type="ECO:0000313" key="3">
    <source>
        <dbReference type="Proteomes" id="UP001221898"/>
    </source>
</evidence>
<accession>A0AAD7RTG6</accession>
<protein>
    <submittedName>
        <fullName evidence="2">Uncharacterized protein</fullName>
    </submittedName>
</protein>
<feature type="compositionally biased region" description="Pro residues" evidence="1">
    <location>
        <begin position="129"/>
        <end position="138"/>
    </location>
</feature>
<comment type="caution">
    <text evidence="2">The sequence shown here is derived from an EMBL/GenBank/DDBJ whole genome shotgun (WGS) entry which is preliminary data.</text>
</comment>
<organism evidence="2 3">
    <name type="scientific">Aldrovandia affinis</name>
    <dbReference type="NCBI Taxonomy" id="143900"/>
    <lineage>
        <taxon>Eukaryota</taxon>
        <taxon>Metazoa</taxon>
        <taxon>Chordata</taxon>
        <taxon>Craniata</taxon>
        <taxon>Vertebrata</taxon>
        <taxon>Euteleostomi</taxon>
        <taxon>Actinopterygii</taxon>
        <taxon>Neopterygii</taxon>
        <taxon>Teleostei</taxon>
        <taxon>Notacanthiformes</taxon>
        <taxon>Halosauridae</taxon>
        <taxon>Aldrovandia</taxon>
    </lineage>
</organism>
<feature type="compositionally biased region" description="Basic and acidic residues" evidence="1">
    <location>
        <begin position="46"/>
        <end position="57"/>
    </location>
</feature>
<sequence length="159" mass="17164">MGRRVPGNRARRNEALRRRRVHREEKQRSRARGSTGLRRQKAGNGRNDRSEPAHEAPDIGGRPAASITKKVMIGRARGRQKDLKFHQHTSPLPPSLGSAFYVKEPPVYNAVGSDSTVTSKASKSDNPSDPSPSSPSTPWPIATSGPATGPVGPSPSTSW</sequence>
<dbReference type="AlphaFoldDB" id="A0AAD7RTG6"/>
<evidence type="ECO:0000256" key="1">
    <source>
        <dbReference type="SAM" id="MobiDB-lite"/>
    </source>
</evidence>
<name>A0AAD7RTG6_9TELE</name>
<dbReference type="Proteomes" id="UP001221898">
    <property type="component" value="Unassembled WGS sequence"/>
</dbReference>
<gene>
    <name evidence="2" type="ORF">AAFF_G00112170</name>
</gene>
<reference evidence="2" key="1">
    <citation type="journal article" date="2023" name="Science">
        <title>Genome structures resolve the early diversification of teleost fishes.</title>
        <authorList>
            <person name="Parey E."/>
            <person name="Louis A."/>
            <person name="Montfort J."/>
            <person name="Bouchez O."/>
            <person name="Roques C."/>
            <person name="Iampietro C."/>
            <person name="Lluch J."/>
            <person name="Castinel A."/>
            <person name="Donnadieu C."/>
            <person name="Desvignes T."/>
            <person name="Floi Bucao C."/>
            <person name="Jouanno E."/>
            <person name="Wen M."/>
            <person name="Mejri S."/>
            <person name="Dirks R."/>
            <person name="Jansen H."/>
            <person name="Henkel C."/>
            <person name="Chen W.J."/>
            <person name="Zahm M."/>
            <person name="Cabau C."/>
            <person name="Klopp C."/>
            <person name="Thompson A.W."/>
            <person name="Robinson-Rechavi M."/>
            <person name="Braasch I."/>
            <person name="Lecointre G."/>
            <person name="Bobe J."/>
            <person name="Postlethwait J.H."/>
            <person name="Berthelot C."/>
            <person name="Roest Crollius H."/>
            <person name="Guiguen Y."/>
        </authorList>
    </citation>
    <scope>NUCLEOTIDE SEQUENCE</scope>
    <source>
        <strain evidence="2">NC1722</strain>
    </source>
</reference>
<feature type="compositionally biased region" description="Low complexity" evidence="1">
    <location>
        <begin position="119"/>
        <end position="128"/>
    </location>
</feature>
<feature type="compositionally biased region" description="Basic and acidic residues" evidence="1">
    <location>
        <begin position="11"/>
        <end position="28"/>
    </location>
</feature>
<feature type="region of interest" description="Disordered" evidence="1">
    <location>
        <begin position="1"/>
        <end position="159"/>
    </location>
</feature>
<keyword evidence="3" id="KW-1185">Reference proteome</keyword>
<dbReference type="EMBL" id="JAINUG010000176">
    <property type="protein sequence ID" value="KAJ8389932.1"/>
    <property type="molecule type" value="Genomic_DNA"/>
</dbReference>
<proteinExistence type="predicted"/>